<sequence>MEQEKTGKIVITLEEYRVKRGISKNKIVLHANVQRTQLQNYLHNRVARVDLGVLARICQYLQCDIGDIMKYVEE</sequence>
<dbReference type="Gene3D" id="1.10.260.40">
    <property type="entry name" value="lambda repressor-like DNA-binding domains"/>
    <property type="match status" value="1"/>
</dbReference>
<dbReference type="CDD" id="cd00093">
    <property type="entry name" value="HTH_XRE"/>
    <property type="match status" value="1"/>
</dbReference>
<evidence type="ECO:0000313" key="3">
    <source>
        <dbReference type="Proteomes" id="UP000824111"/>
    </source>
</evidence>
<reference evidence="2" key="2">
    <citation type="journal article" date="2021" name="PeerJ">
        <title>Extensive microbial diversity within the chicken gut microbiome revealed by metagenomics and culture.</title>
        <authorList>
            <person name="Gilroy R."/>
            <person name="Ravi A."/>
            <person name="Getino M."/>
            <person name="Pursley I."/>
            <person name="Horton D.L."/>
            <person name="Alikhan N.F."/>
            <person name="Baker D."/>
            <person name="Gharbi K."/>
            <person name="Hall N."/>
            <person name="Watson M."/>
            <person name="Adriaenssens E.M."/>
            <person name="Foster-Nyarko E."/>
            <person name="Jarju S."/>
            <person name="Secka A."/>
            <person name="Antonio M."/>
            <person name="Oren A."/>
            <person name="Chaudhuri R.R."/>
            <person name="La Ragione R."/>
            <person name="Hildebrand F."/>
            <person name="Pallen M.J."/>
        </authorList>
    </citation>
    <scope>NUCLEOTIDE SEQUENCE</scope>
    <source>
        <strain evidence="2">ChiSjej4B22-9803</strain>
    </source>
</reference>
<dbReference type="PROSITE" id="PS50943">
    <property type="entry name" value="HTH_CROC1"/>
    <property type="match status" value="1"/>
</dbReference>
<accession>A0A9D1LV86</accession>
<dbReference type="EMBL" id="DVND01000132">
    <property type="protein sequence ID" value="HIU48708.1"/>
    <property type="molecule type" value="Genomic_DNA"/>
</dbReference>
<dbReference type="InterPro" id="IPR010982">
    <property type="entry name" value="Lambda_DNA-bd_dom_sf"/>
</dbReference>
<evidence type="ECO:0000313" key="2">
    <source>
        <dbReference type="EMBL" id="HIU48708.1"/>
    </source>
</evidence>
<dbReference type="SUPFAM" id="SSF47413">
    <property type="entry name" value="lambda repressor-like DNA-binding domains"/>
    <property type="match status" value="1"/>
</dbReference>
<dbReference type="GO" id="GO:0003677">
    <property type="term" value="F:DNA binding"/>
    <property type="evidence" value="ECO:0007669"/>
    <property type="project" value="InterPro"/>
</dbReference>
<name>A0A9D1LV86_9FIRM</name>
<evidence type="ECO:0000259" key="1">
    <source>
        <dbReference type="PROSITE" id="PS50943"/>
    </source>
</evidence>
<dbReference type="InterPro" id="IPR001387">
    <property type="entry name" value="Cro/C1-type_HTH"/>
</dbReference>
<gene>
    <name evidence="2" type="ORF">IAB04_05045</name>
</gene>
<dbReference type="SMART" id="SM00530">
    <property type="entry name" value="HTH_XRE"/>
    <property type="match status" value="1"/>
</dbReference>
<organism evidence="2 3">
    <name type="scientific">Candidatus Avimonoglobus intestinipullorum</name>
    <dbReference type="NCBI Taxonomy" id="2840699"/>
    <lineage>
        <taxon>Bacteria</taxon>
        <taxon>Bacillati</taxon>
        <taxon>Bacillota</taxon>
        <taxon>Clostridia</taxon>
        <taxon>Eubacteriales</taxon>
        <taxon>Candidatus Avimonoglobus</taxon>
    </lineage>
</organism>
<comment type="caution">
    <text evidence="2">The sequence shown here is derived from an EMBL/GenBank/DDBJ whole genome shotgun (WGS) entry which is preliminary data.</text>
</comment>
<protein>
    <submittedName>
        <fullName evidence="2">Helix-turn-helix transcriptional regulator</fullName>
    </submittedName>
</protein>
<proteinExistence type="predicted"/>
<dbReference type="Pfam" id="PF13443">
    <property type="entry name" value="HTH_26"/>
    <property type="match status" value="1"/>
</dbReference>
<dbReference type="AlphaFoldDB" id="A0A9D1LV86"/>
<feature type="domain" description="HTH cro/C1-type" evidence="1">
    <location>
        <begin position="13"/>
        <end position="68"/>
    </location>
</feature>
<reference evidence="2" key="1">
    <citation type="submission" date="2020-10" db="EMBL/GenBank/DDBJ databases">
        <authorList>
            <person name="Gilroy R."/>
        </authorList>
    </citation>
    <scope>NUCLEOTIDE SEQUENCE</scope>
    <source>
        <strain evidence="2">ChiSjej4B22-9803</strain>
    </source>
</reference>
<dbReference type="Proteomes" id="UP000824111">
    <property type="component" value="Unassembled WGS sequence"/>
</dbReference>